<evidence type="ECO:0000313" key="2">
    <source>
        <dbReference type="Proteomes" id="UP001162164"/>
    </source>
</evidence>
<dbReference type="Proteomes" id="UP001162164">
    <property type="component" value="Unassembled WGS sequence"/>
</dbReference>
<accession>A0ABQ9JB04</accession>
<gene>
    <name evidence="1" type="ORF">NQ317_015528</name>
</gene>
<organism evidence="1 2">
    <name type="scientific">Molorchus minor</name>
    <dbReference type="NCBI Taxonomy" id="1323400"/>
    <lineage>
        <taxon>Eukaryota</taxon>
        <taxon>Metazoa</taxon>
        <taxon>Ecdysozoa</taxon>
        <taxon>Arthropoda</taxon>
        <taxon>Hexapoda</taxon>
        <taxon>Insecta</taxon>
        <taxon>Pterygota</taxon>
        <taxon>Neoptera</taxon>
        <taxon>Endopterygota</taxon>
        <taxon>Coleoptera</taxon>
        <taxon>Polyphaga</taxon>
        <taxon>Cucujiformia</taxon>
        <taxon>Chrysomeloidea</taxon>
        <taxon>Cerambycidae</taxon>
        <taxon>Lamiinae</taxon>
        <taxon>Monochamini</taxon>
        <taxon>Molorchus</taxon>
    </lineage>
</organism>
<reference evidence="1" key="1">
    <citation type="journal article" date="2023" name="Insect Mol. Biol.">
        <title>Genome sequencing provides insights into the evolution of gene families encoding plant cell wall-degrading enzymes in longhorned beetles.</title>
        <authorList>
            <person name="Shin N.R."/>
            <person name="Okamura Y."/>
            <person name="Kirsch R."/>
            <person name="Pauchet Y."/>
        </authorList>
    </citation>
    <scope>NUCLEOTIDE SEQUENCE</scope>
    <source>
        <strain evidence="1">MMC_N1</strain>
    </source>
</reference>
<sequence>MYPLWPPGIRKPTRKHTRWSDRFSKKGNLDNQTRRKLVKVVIDHLILQNDPSHKFPGILKQAAEEIVELFPGERMASYYIPYTRKTNSTVGLLPKGKLYSRWVNCKRAMAIAKTERSVEAAGRRGNVTPAVTITEKEKASYNSLLHTIGIL</sequence>
<comment type="caution">
    <text evidence="1">The sequence shown here is derived from an EMBL/GenBank/DDBJ whole genome shotgun (WGS) entry which is preliminary data.</text>
</comment>
<protein>
    <submittedName>
        <fullName evidence="1">Uncharacterized protein</fullName>
    </submittedName>
</protein>
<proteinExistence type="predicted"/>
<evidence type="ECO:0000313" key="1">
    <source>
        <dbReference type="EMBL" id="KAJ8974867.1"/>
    </source>
</evidence>
<keyword evidence="2" id="KW-1185">Reference proteome</keyword>
<name>A0ABQ9JB04_9CUCU</name>
<dbReference type="EMBL" id="JAPWTJ010000917">
    <property type="protein sequence ID" value="KAJ8974867.1"/>
    <property type="molecule type" value="Genomic_DNA"/>
</dbReference>